<evidence type="ECO:0000313" key="2">
    <source>
        <dbReference type="Proteomes" id="UP000319700"/>
    </source>
</evidence>
<dbReference type="Proteomes" id="UP000319700">
    <property type="component" value="Unassembled WGS sequence"/>
</dbReference>
<organism evidence="1 2">
    <name type="scientific">Flavobacterium pectinovorum</name>
    <dbReference type="NCBI Taxonomy" id="29533"/>
    <lineage>
        <taxon>Bacteria</taxon>
        <taxon>Pseudomonadati</taxon>
        <taxon>Bacteroidota</taxon>
        <taxon>Flavobacteriia</taxon>
        <taxon>Flavobacteriales</taxon>
        <taxon>Flavobacteriaceae</taxon>
        <taxon>Flavobacterium</taxon>
    </lineage>
</organism>
<name>A0A502EMR8_9FLAO</name>
<sequence>MKNEINAQDLQDAVDIAQMITGFKCESSTSQINSIVYCDIRFCTDINVNKEKEIEIEAFDRYLVRNYSKENGFFHFESPLKALSTIIRAWLMWKDHLPTDIKNEYLENARKTYDSINNN</sequence>
<evidence type="ECO:0000313" key="1">
    <source>
        <dbReference type="EMBL" id="TPG37561.1"/>
    </source>
</evidence>
<reference evidence="1 2" key="1">
    <citation type="journal article" date="2019" name="Environ. Microbiol.">
        <title>Species interactions and distinct microbial communities in high Arctic permafrost affected cryosols are associated with the CH4 and CO2 gas fluxes.</title>
        <authorList>
            <person name="Altshuler I."/>
            <person name="Hamel J."/>
            <person name="Turney S."/>
            <person name="Magnuson E."/>
            <person name="Levesque R."/>
            <person name="Greer C."/>
            <person name="Whyte L.G."/>
        </authorList>
    </citation>
    <scope>NUCLEOTIDE SEQUENCE [LARGE SCALE GENOMIC DNA]</scope>
    <source>
        <strain evidence="1 2">42</strain>
    </source>
</reference>
<proteinExistence type="predicted"/>
<accession>A0A502EMR8</accession>
<dbReference type="AlphaFoldDB" id="A0A502EMR8"/>
<dbReference type="EMBL" id="RCZH01000013">
    <property type="protein sequence ID" value="TPG37561.1"/>
    <property type="molecule type" value="Genomic_DNA"/>
</dbReference>
<protein>
    <submittedName>
        <fullName evidence="1">Uncharacterized protein</fullName>
    </submittedName>
</protein>
<keyword evidence="2" id="KW-1185">Reference proteome</keyword>
<dbReference type="RefSeq" id="WP_140509948.1">
    <property type="nucleotide sequence ID" value="NZ_RCZH01000013.1"/>
</dbReference>
<comment type="caution">
    <text evidence="1">The sequence shown here is derived from an EMBL/GenBank/DDBJ whole genome shotgun (WGS) entry which is preliminary data.</text>
</comment>
<gene>
    <name evidence="1" type="ORF">EAH81_18905</name>
</gene>